<dbReference type="Pfam" id="PF01948">
    <property type="entry name" value="PyrI"/>
    <property type="match status" value="1"/>
</dbReference>
<accession>A0A1M5WQM6</accession>
<organism evidence="6 7">
    <name type="scientific">Sporanaerobacter acetigenes DSM 13106</name>
    <dbReference type="NCBI Taxonomy" id="1123281"/>
    <lineage>
        <taxon>Bacteria</taxon>
        <taxon>Bacillati</taxon>
        <taxon>Bacillota</taxon>
        <taxon>Tissierellia</taxon>
        <taxon>Tissierellales</taxon>
        <taxon>Sporanaerobacteraceae</taxon>
        <taxon>Sporanaerobacter</taxon>
    </lineage>
</organism>
<dbReference type="GO" id="GO:0009347">
    <property type="term" value="C:aspartate carbamoyltransferase complex"/>
    <property type="evidence" value="ECO:0007669"/>
    <property type="project" value="InterPro"/>
</dbReference>
<keyword evidence="3" id="KW-0665">Pyrimidine biosynthesis</keyword>
<dbReference type="InterPro" id="IPR002801">
    <property type="entry name" value="Asp_carbamoylTrfase_reg"/>
</dbReference>
<reference evidence="6 7" key="1">
    <citation type="submission" date="2016-11" db="EMBL/GenBank/DDBJ databases">
        <authorList>
            <person name="Jaros S."/>
            <person name="Januszkiewicz K."/>
            <person name="Wedrychowicz H."/>
        </authorList>
    </citation>
    <scope>NUCLEOTIDE SEQUENCE [LARGE SCALE GENOMIC DNA]</scope>
    <source>
        <strain evidence="6 7">DSM 13106</strain>
    </source>
</reference>
<dbReference type="EMBL" id="FQXR01000005">
    <property type="protein sequence ID" value="SHH89808.1"/>
    <property type="molecule type" value="Genomic_DNA"/>
</dbReference>
<dbReference type="SUPFAM" id="SSF54893">
    <property type="entry name" value="Aspartate carbamoyltransferase, Regulatory-chain, N-terminal domain"/>
    <property type="match status" value="1"/>
</dbReference>
<evidence type="ECO:0000313" key="6">
    <source>
        <dbReference type="EMBL" id="SHH89808.1"/>
    </source>
</evidence>
<dbReference type="SUPFAM" id="SSF57825">
    <property type="entry name" value="Aspartate carbamoyltransferase, Regulatory-chain, C-terminal domain"/>
    <property type="match status" value="1"/>
</dbReference>
<dbReference type="InterPro" id="IPR020542">
    <property type="entry name" value="Asp_carbamoyltrfase_reg_C"/>
</dbReference>
<evidence type="ECO:0000256" key="3">
    <source>
        <dbReference type="ARBA" id="ARBA00022975"/>
    </source>
</evidence>
<protein>
    <submittedName>
        <fullName evidence="6">Aspartate carbamoyltransferase regulatory subunit</fullName>
    </submittedName>
</protein>
<dbReference type="OrthoDB" id="5599321at2"/>
<evidence type="ECO:0000259" key="5">
    <source>
        <dbReference type="Pfam" id="PF02748"/>
    </source>
</evidence>
<dbReference type="Gene3D" id="3.30.70.140">
    <property type="entry name" value="Aspartate carbamoyltransferase regulatory subunit, N-terminal domain"/>
    <property type="match status" value="1"/>
</dbReference>
<evidence type="ECO:0000256" key="2">
    <source>
        <dbReference type="ARBA" id="ARBA00022833"/>
    </source>
</evidence>
<dbReference type="Gene3D" id="2.30.30.20">
    <property type="entry name" value="Aspartate carbamoyltransferase regulatory subunit, C-terminal domain"/>
    <property type="match status" value="1"/>
</dbReference>
<dbReference type="STRING" id="1123281.SAMN02745180_01355"/>
<feature type="domain" description="Aspartate carbamoyltransferase regulatory subunit N-terminal" evidence="4">
    <location>
        <begin position="2"/>
        <end position="90"/>
    </location>
</feature>
<proteinExistence type="predicted"/>
<name>A0A1M5WQM6_9FIRM</name>
<evidence type="ECO:0000259" key="4">
    <source>
        <dbReference type="Pfam" id="PF01948"/>
    </source>
</evidence>
<keyword evidence="6" id="KW-0808">Transferase</keyword>
<dbReference type="GO" id="GO:0006221">
    <property type="term" value="P:pyrimidine nucleotide biosynthetic process"/>
    <property type="evidence" value="ECO:0007669"/>
    <property type="project" value="UniProtKB-KW"/>
</dbReference>
<dbReference type="PANTHER" id="PTHR35805:SF1">
    <property type="entry name" value="ASPARTATE CARBAMOYLTRANSFERASE REGULATORY CHAIN"/>
    <property type="match status" value="1"/>
</dbReference>
<evidence type="ECO:0000313" key="7">
    <source>
        <dbReference type="Proteomes" id="UP000184389"/>
    </source>
</evidence>
<keyword evidence="7" id="KW-1185">Reference proteome</keyword>
<keyword evidence="2" id="KW-0862">Zinc</keyword>
<dbReference type="InterPro" id="IPR036792">
    <property type="entry name" value="Asp_carbatrfase_reg_C_sf"/>
</dbReference>
<dbReference type="GO" id="GO:0016740">
    <property type="term" value="F:transferase activity"/>
    <property type="evidence" value="ECO:0007669"/>
    <property type="project" value="UniProtKB-KW"/>
</dbReference>
<dbReference type="InterPro" id="IPR020545">
    <property type="entry name" value="Asp_carbamoyltransf_reg_N"/>
</dbReference>
<dbReference type="InterPro" id="IPR036793">
    <property type="entry name" value="Asp_carbatrfase_reg_N_sf"/>
</dbReference>
<dbReference type="RefSeq" id="WP_072744029.1">
    <property type="nucleotide sequence ID" value="NZ_FQXR01000005.1"/>
</dbReference>
<feature type="domain" description="Aspartate carbamoyltransferase regulatory subunit C-terminal" evidence="5">
    <location>
        <begin position="95"/>
        <end position="139"/>
    </location>
</feature>
<gene>
    <name evidence="6" type="ORF">SAMN02745180_01355</name>
</gene>
<dbReference type="NCBIfam" id="NF002063">
    <property type="entry name" value="PRK00893.1-3"/>
    <property type="match status" value="1"/>
</dbReference>
<dbReference type="GO" id="GO:0006207">
    <property type="term" value="P:'de novo' pyrimidine nucleobase biosynthetic process"/>
    <property type="evidence" value="ECO:0007669"/>
    <property type="project" value="InterPro"/>
</dbReference>
<evidence type="ECO:0000256" key="1">
    <source>
        <dbReference type="ARBA" id="ARBA00022723"/>
    </source>
</evidence>
<dbReference type="GO" id="GO:0046872">
    <property type="term" value="F:metal ion binding"/>
    <property type="evidence" value="ECO:0007669"/>
    <property type="project" value="UniProtKB-KW"/>
</dbReference>
<dbReference type="Pfam" id="PF02748">
    <property type="entry name" value="PyrI_C"/>
    <property type="match status" value="1"/>
</dbReference>
<keyword evidence="1" id="KW-0479">Metal-binding</keyword>
<dbReference type="PANTHER" id="PTHR35805">
    <property type="entry name" value="ASPARTATE CARBAMOYLTRANSFERASE REGULATORY CHAIN"/>
    <property type="match status" value="1"/>
</dbReference>
<dbReference type="Proteomes" id="UP000184389">
    <property type="component" value="Unassembled WGS sequence"/>
</dbReference>
<sequence>MLNIDSIANGIVIDHIKVGYGFKIFNYLGLDKADYRVALIMNVPSKKYGKKDLIKIENVMDLDLTMLGFIDPNITIAIIEDEKIKEKINLSLPKRIENVIECKNPRCVTSIERNIVHKFVLVDEEKGIYKCEYCDHNYDGWEG</sequence>
<dbReference type="AlphaFoldDB" id="A0A1M5WQM6"/>